<dbReference type="Gene3D" id="2.40.30.20">
    <property type="match status" value="1"/>
</dbReference>
<evidence type="ECO:0000259" key="12">
    <source>
        <dbReference type="Pfam" id="PF00006"/>
    </source>
</evidence>
<dbReference type="InterPro" id="IPR027417">
    <property type="entry name" value="P-loop_NTPase"/>
</dbReference>
<dbReference type="SUPFAM" id="SSF47917">
    <property type="entry name" value="C-terminal domain of alpha and beta subunits of F1 ATP synthase"/>
    <property type="match status" value="1"/>
</dbReference>
<dbReference type="InterPro" id="IPR036121">
    <property type="entry name" value="ATPase_F1/V1/A1_a/bsu_N_sf"/>
</dbReference>
<feature type="domain" description="ATPsynthase alpha/beta subunit barrel-sandwich" evidence="14">
    <location>
        <begin position="124"/>
        <end position="205"/>
    </location>
</feature>
<dbReference type="PROSITE" id="PS00152">
    <property type="entry name" value="ATPASE_ALPHA_BETA"/>
    <property type="match status" value="1"/>
</dbReference>
<dbReference type="CDD" id="cd01134">
    <property type="entry name" value="V_A-ATPase_A"/>
    <property type="match status" value="1"/>
</dbReference>
<name>A0A6M6JVV9_9PSEU</name>
<dbReference type="GO" id="GO:0046933">
    <property type="term" value="F:proton-transporting ATP synthase activity, rotational mechanism"/>
    <property type="evidence" value="ECO:0007669"/>
    <property type="project" value="UniProtKB-UniRule"/>
</dbReference>
<dbReference type="RefSeq" id="WP_172169906.1">
    <property type="nucleotide sequence ID" value="NZ_CP053565.1"/>
</dbReference>
<dbReference type="InterPro" id="IPR031686">
    <property type="entry name" value="ATP-synth_a_Xtn"/>
</dbReference>
<evidence type="ECO:0000256" key="2">
    <source>
        <dbReference type="ARBA" id="ARBA00022448"/>
    </source>
</evidence>
<sequence length="629" mass="66671">MTVTPLPHRAPPAPAPPGRVVSVSGPVVTAQDLPGVRLFDVLRVGHDRLTAEVVRLDGPTVTAQVFEDTSGLRIGDPVVSTGGALRVQLGPGLLGGIVDGTGRPLGAIADLAGGPFIPRGTDPPTLDPDREWDFRPAVAVGDEVGPGTVLGTVAEGAAVEHRVLLPPDRTGGTVTAVRAGPATVHDPVVEVDGEAVTMASRWPVRDPRPVARRLRLDRPLLTGQRVLDVLFPVAVGGAAVIPGGFGTGKTVTEQALAKHSAADVVVYVGCGERGNEITEVLEEFPELDDPRTGAPLMERTVLVANTSNMPVAAREASIYVGITIAEYFRDQGYDVALMADSTSRWGEALREVSTRLEEIPAEDGYPAYLAARLAAFYERAGRVECLGGGGTGGGDAPLQGSVTLVGAVSPAGGDFSEPITQNSLRLAGTFWALDTSLARSRHYPAVNWNRSYSQYPVTDWFAHHIDPEWGELRAWALERLQEETTLTEIVQLLGEESLAPEQRLALRTGRMLREDFLQQSSFDPVDAACPPEKSIAIVRLLRTAHLAMVDAQRRGTAVAAVVTAPVLGELAAAKRWPPEETAQRAEALDRRLRQAFTALDPDTADPDPAGPDATSSSPADTPADPEDLP</sequence>
<dbReference type="Gene3D" id="1.10.1140.10">
    <property type="entry name" value="Bovine Mitochondrial F1-atpase, Atp Synthase Beta Chain, Chain D, domain 3"/>
    <property type="match status" value="1"/>
</dbReference>
<keyword evidence="16" id="KW-0614">Plasmid</keyword>
<evidence type="ECO:0000256" key="3">
    <source>
        <dbReference type="ARBA" id="ARBA00022475"/>
    </source>
</evidence>
<geneLocation type="plasmid" evidence="16 17">
    <name>unnamed1</name>
</geneLocation>
<keyword evidence="10" id="KW-0375">Hydrogen ion transport</keyword>
<reference evidence="16 17" key="1">
    <citation type="submission" date="2020-05" db="EMBL/GenBank/DDBJ databases">
        <authorList>
            <person name="Mo P."/>
        </authorList>
    </citation>
    <scope>NUCLEOTIDE SEQUENCE [LARGE SCALE GENOMIC DNA]</scope>
    <source>
        <strain evidence="16 17">Gen01</strain>
        <plasmid evidence="16 17">unnamed1</plasmid>
    </source>
</reference>
<keyword evidence="2 10" id="KW-0813">Transport</keyword>
<dbReference type="InterPro" id="IPR000194">
    <property type="entry name" value="ATPase_F1/V1/A1_a/bsu_nucl-bd"/>
</dbReference>
<evidence type="ECO:0000256" key="7">
    <source>
        <dbReference type="ARBA" id="ARBA00023065"/>
    </source>
</evidence>
<evidence type="ECO:0000259" key="15">
    <source>
        <dbReference type="Pfam" id="PF22919"/>
    </source>
</evidence>
<evidence type="ECO:0000256" key="4">
    <source>
        <dbReference type="ARBA" id="ARBA00022741"/>
    </source>
</evidence>
<evidence type="ECO:0000259" key="14">
    <source>
        <dbReference type="Pfam" id="PF16886"/>
    </source>
</evidence>
<keyword evidence="8" id="KW-0472">Membrane</keyword>
<dbReference type="EC" id="7.1.2.2" evidence="10"/>
<keyword evidence="17" id="KW-1185">Reference proteome</keyword>
<dbReference type="SUPFAM" id="SSF52540">
    <property type="entry name" value="P-loop containing nucleoside triphosphate hydrolases"/>
    <property type="match status" value="1"/>
</dbReference>
<dbReference type="Pfam" id="PF16886">
    <property type="entry name" value="ATP-synt_ab_Xtn"/>
    <property type="match status" value="1"/>
</dbReference>
<dbReference type="HAMAP" id="MF_00309">
    <property type="entry name" value="ATP_synth_A_arch"/>
    <property type="match status" value="1"/>
</dbReference>
<keyword evidence="4 10" id="KW-0547">Nucleotide-binding</keyword>
<dbReference type="GO" id="GO:0005524">
    <property type="term" value="F:ATP binding"/>
    <property type="evidence" value="ECO:0007669"/>
    <property type="project" value="UniProtKB-UniRule"/>
</dbReference>
<dbReference type="Proteomes" id="UP000505377">
    <property type="component" value="Plasmid unnamed1"/>
</dbReference>
<keyword evidence="10" id="KW-0066">ATP synthesis</keyword>
<dbReference type="Pfam" id="PF22919">
    <property type="entry name" value="ATP-synt_VA_C"/>
    <property type="match status" value="1"/>
</dbReference>
<dbReference type="NCBIfam" id="NF003220">
    <property type="entry name" value="PRK04192.1"/>
    <property type="match status" value="1"/>
</dbReference>
<dbReference type="InterPro" id="IPR004100">
    <property type="entry name" value="ATPase_F1/V1/A1_a/bsu_N"/>
</dbReference>
<dbReference type="AlphaFoldDB" id="A0A6M6JVV9"/>
<proteinExistence type="inferred from homology"/>
<evidence type="ECO:0000256" key="6">
    <source>
        <dbReference type="ARBA" id="ARBA00022967"/>
    </source>
</evidence>
<dbReference type="SUPFAM" id="SSF50615">
    <property type="entry name" value="N-terminal domain of alpha and beta subunits of F1 ATP synthase"/>
    <property type="match status" value="1"/>
</dbReference>
<organism evidence="16 17">
    <name type="scientific">Pseudonocardia broussonetiae</name>
    <dbReference type="NCBI Taxonomy" id="2736640"/>
    <lineage>
        <taxon>Bacteria</taxon>
        <taxon>Bacillati</taxon>
        <taxon>Actinomycetota</taxon>
        <taxon>Actinomycetes</taxon>
        <taxon>Pseudonocardiales</taxon>
        <taxon>Pseudonocardiaceae</taxon>
        <taxon>Pseudonocardia</taxon>
    </lineage>
</organism>
<feature type="domain" description="ATPase F1/V1/A1 complex alpha/beta subunit N-terminal" evidence="13">
    <location>
        <begin position="20"/>
        <end position="82"/>
    </location>
</feature>
<dbReference type="Gene3D" id="3.40.50.300">
    <property type="entry name" value="P-loop containing nucleotide triphosphate hydrolases"/>
    <property type="match status" value="1"/>
</dbReference>
<dbReference type="InterPro" id="IPR022878">
    <property type="entry name" value="V-ATPase_asu"/>
</dbReference>
<feature type="region of interest" description="Disordered" evidence="11">
    <location>
        <begin position="590"/>
        <end position="629"/>
    </location>
</feature>
<comment type="similarity">
    <text evidence="1 10">Belongs to the ATPase alpha/beta chains family.</text>
</comment>
<feature type="domain" description="ATP synthase A/B type C-terminal" evidence="15">
    <location>
        <begin position="459"/>
        <end position="551"/>
    </location>
</feature>
<evidence type="ECO:0000256" key="1">
    <source>
        <dbReference type="ARBA" id="ARBA00008936"/>
    </source>
</evidence>
<dbReference type="PANTHER" id="PTHR43607">
    <property type="entry name" value="V-TYPE PROTON ATPASE CATALYTIC SUBUNIT A"/>
    <property type="match status" value="1"/>
</dbReference>
<dbReference type="InterPro" id="IPR023366">
    <property type="entry name" value="ATP_synth_asu-like_sf"/>
</dbReference>
<accession>A0A6M6JVV9</accession>
<keyword evidence="5 10" id="KW-0067">ATP-binding</keyword>
<comment type="function">
    <text evidence="10">Produces ATP from ADP in the presence of a proton gradient across the membrane. The V-type alpha chain is a catalytic subunit.</text>
</comment>
<feature type="domain" description="ATPase F1/V1/A1 complex alpha/beta subunit nucleotide-binding" evidence="12">
    <location>
        <begin position="223"/>
        <end position="453"/>
    </location>
</feature>
<protein>
    <recommendedName>
        <fullName evidence="10">V-type ATP synthase alpha chain</fullName>
        <ecNumber evidence="10">7.1.2.2</ecNumber>
    </recommendedName>
    <alternativeName>
        <fullName evidence="10">V-ATPase subunit A</fullName>
    </alternativeName>
</protein>
<dbReference type="Gene3D" id="2.40.50.100">
    <property type="match status" value="1"/>
</dbReference>
<evidence type="ECO:0000256" key="5">
    <source>
        <dbReference type="ARBA" id="ARBA00022840"/>
    </source>
</evidence>
<dbReference type="KEGG" id="pbro:HOP40_34765"/>
<evidence type="ECO:0000256" key="10">
    <source>
        <dbReference type="HAMAP-Rule" id="MF_00309"/>
    </source>
</evidence>
<evidence type="ECO:0000256" key="8">
    <source>
        <dbReference type="ARBA" id="ARBA00023136"/>
    </source>
</evidence>
<evidence type="ECO:0000256" key="11">
    <source>
        <dbReference type="SAM" id="MobiDB-lite"/>
    </source>
</evidence>
<dbReference type="Pfam" id="PF02874">
    <property type="entry name" value="ATP-synt_ab_N"/>
    <property type="match status" value="1"/>
</dbReference>
<evidence type="ECO:0000313" key="16">
    <source>
        <dbReference type="EMBL" id="QJY51146.1"/>
    </source>
</evidence>
<keyword evidence="7 10" id="KW-0406">Ion transport</keyword>
<dbReference type="InterPro" id="IPR020003">
    <property type="entry name" value="ATPase_a/bsu_AS"/>
</dbReference>
<feature type="compositionally biased region" description="Low complexity" evidence="11">
    <location>
        <begin position="597"/>
        <end position="620"/>
    </location>
</feature>
<feature type="binding site" evidence="10">
    <location>
        <begin position="243"/>
        <end position="250"/>
    </location>
    <ligand>
        <name>ATP</name>
        <dbReference type="ChEBI" id="CHEBI:30616"/>
    </ligand>
</feature>
<evidence type="ECO:0000313" key="17">
    <source>
        <dbReference type="Proteomes" id="UP000505377"/>
    </source>
</evidence>
<keyword evidence="6 10" id="KW-1278">Translocase</keyword>
<dbReference type="InterPro" id="IPR024034">
    <property type="entry name" value="ATPase_F1/V1_b/a_C"/>
</dbReference>
<dbReference type="Pfam" id="PF00006">
    <property type="entry name" value="ATP-synt_ab"/>
    <property type="match status" value="1"/>
</dbReference>
<dbReference type="EMBL" id="CP053565">
    <property type="protein sequence ID" value="QJY51146.1"/>
    <property type="molecule type" value="Genomic_DNA"/>
</dbReference>
<comment type="catalytic activity">
    <reaction evidence="10">
        <text>ATP + H2O + 4 H(+)(in) = ADP + phosphate + 5 H(+)(out)</text>
        <dbReference type="Rhea" id="RHEA:57720"/>
        <dbReference type="ChEBI" id="CHEBI:15377"/>
        <dbReference type="ChEBI" id="CHEBI:15378"/>
        <dbReference type="ChEBI" id="CHEBI:30616"/>
        <dbReference type="ChEBI" id="CHEBI:43474"/>
        <dbReference type="ChEBI" id="CHEBI:456216"/>
        <dbReference type="EC" id="7.1.2.2"/>
    </reaction>
</comment>
<dbReference type="GO" id="GO:0042777">
    <property type="term" value="P:proton motive force-driven plasma membrane ATP synthesis"/>
    <property type="evidence" value="ECO:0007669"/>
    <property type="project" value="UniProtKB-UniRule"/>
</dbReference>
<dbReference type="GO" id="GO:0046961">
    <property type="term" value="F:proton-transporting ATPase activity, rotational mechanism"/>
    <property type="evidence" value="ECO:0007669"/>
    <property type="project" value="InterPro"/>
</dbReference>
<evidence type="ECO:0000256" key="9">
    <source>
        <dbReference type="ARBA" id="ARBA00023196"/>
    </source>
</evidence>
<gene>
    <name evidence="10" type="primary">atpA</name>
    <name evidence="16" type="ORF">HOP40_34765</name>
</gene>
<dbReference type="CDD" id="cd18111">
    <property type="entry name" value="ATP-synt_V_A-type_alpha_C"/>
    <property type="match status" value="1"/>
</dbReference>
<keyword evidence="3" id="KW-1003">Cell membrane</keyword>
<dbReference type="InterPro" id="IPR055190">
    <property type="entry name" value="ATP-synt_VA_C"/>
</dbReference>
<evidence type="ECO:0000259" key="13">
    <source>
        <dbReference type="Pfam" id="PF02874"/>
    </source>
</evidence>
<dbReference type="GO" id="GO:0045259">
    <property type="term" value="C:proton-transporting ATP synthase complex"/>
    <property type="evidence" value="ECO:0007669"/>
    <property type="project" value="UniProtKB-KW"/>
</dbReference>
<keyword evidence="9" id="KW-0139">CF(1)</keyword>
<dbReference type="PANTHER" id="PTHR43607:SF1">
    <property type="entry name" value="H(+)-TRANSPORTING TWO-SECTOR ATPASE"/>
    <property type="match status" value="1"/>
</dbReference>